<evidence type="ECO:0000256" key="5">
    <source>
        <dbReference type="ARBA" id="ARBA00023136"/>
    </source>
</evidence>
<feature type="transmembrane region" description="Helical" evidence="6">
    <location>
        <begin position="282"/>
        <end position="306"/>
    </location>
</feature>
<feature type="transmembrane region" description="Helical" evidence="6">
    <location>
        <begin position="52"/>
        <end position="73"/>
    </location>
</feature>
<evidence type="ECO:0000256" key="2">
    <source>
        <dbReference type="ARBA" id="ARBA00008066"/>
    </source>
</evidence>
<keyword evidence="5 6" id="KW-0472">Membrane</keyword>
<comment type="similarity">
    <text evidence="2">Belongs to the amino acid/polyamine transporter 2 family.</text>
</comment>
<feature type="transmembrane region" description="Helical" evidence="6">
    <location>
        <begin position="133"/>
        <end position="155"/>
    </location>
</feature>
<feature type="transmembrane region" description="Helical" evidence="6">
    <location>
        <begin position="318"/>
        <end position="343"/>
    </location>
</feature>
<dbReference type="EMBL" id="JAVRRG010000030">
    <property type="protein sequence ID" value="KAK5095034.1"/>
    <property type="molecule type" value="Genomic_DNA"/>
</dbReference>
<feature type="transmembrane region" description="Helical" evidence="6">
    <location>
        <begin position="255"/>
        <end position="276"/>
    </location>
</feature>
<dbReference type="Pfam" id="PF01490">
    <property type="entry name" value="Aa_trans"/>
    <property type="match status" value="2"/>
</dbReference>
<keyword evidence="4 6" id="KW-1133">Transmembrane helix</keyword>
<feature type="transmembrane region" description="Helical" evidence="6">
    <location>
        <begin position="85"/>
        <end position="108"/>
    </location>
</feature>
<proteinExistence type="inferred from homology"/>
<keyword evidence="9" id="KW-1185">Reference proteome</keyword>
<sequence>MPLKQKSSPQSVQAENSYKKLGRWKTILLLVTNVIGFGVLALPSALGTLGLVPGIITIVGLGLAATYAAYVLGQFYRCYPAVMNIVDCFPCIISIFTAILVLMISIGIEGPSGTLPGRQKEIDIIGNPSYFDGLAACLQIVFAYSGSHGFVTVMAEMEDVGRDFTPALVITQSFAVPTYTTVAVVVYILAGKEVRSLALLNAPHVPSMVAWGALLPCLVAVSIVMGHTAIKYLFILCLRRKEAEEEYSQNTKRAWALWTSLGVGFWILSFVLANALPNFDAIAALMAALIVSWLSFGFPPVLWLYLNWACQFSSGKKMALAVLNWALIAGTVFASVAGTWAGVKLM</sequence>
<evidence type="ECO:0000256" key="6">
    <source>
        <dbReference type="SAM" id="Phobius"/>
    </source>
</evidence>
<evidence type="ECO:0000256" key="1">
    <source>
        <dbReference type="ARBA" id="ARBA00004141"/>
    </source>
</evidence>
<organism evidence="8 9">
    <name type="scientific">Lithohypha guttulata</name>
    <dbReference type="NCBI Taxonomy" id="1690604"/>
    <lineage>
        <taxon>Eukaryota</taxon>
        <taxon>Fungi</taxon>
        <taxon>Dikarya</taxon>
        <taxon>Ascomycota</taxon>
        <taxon>Pezizomycotina</taxon>
        <taxon>Eurotiomycetes</taxon>
        <taxon>Chaetothyriomycetidae</taxon>
        <taxon>Chaetothyriales</taxon>
        <taxon>Trichomeriaceae</taxon>
        <taxon>Lithohypha</taxon>
    </lineage>
</organism>
<evidence type="ECO:0000313" key="8">
    <source>
        <dbReference type="EMBL" id="KAK5095034.1"/>
    </source>
</evidence>
<dbReference type="PANTHER" id="PTHR22950:SF479">
    <property type="entry name" value="AMINO ACID TRANSPORTER (EUROFUNG)-RELATED"/>
    <property type="match status" value="1"/>
</dbReference>
<feature type="domain" description="Amino acid transporter transmembrane" evidence="7">
    <location>
        <begin position="22"/>
        <end position="80"/>
    </location>
</feature>
<evidence type="ECO:0000313" key="9">
    <source>
        <dbReference type="Proteomes" id="UP001345013"/>
    </source>
</evidence>
<feature type="transmembrane region" description="Helical" evidence="6">
    <location>
        <begin position="27"/>
        <end position="46"/>
    </location>
</feature>
<keyword evidence="3 6" id="KW-0812">Transmembrane</keyword>
<evidence type="ECO:0000259" key="7">
    <source>
        <dbReference type="Pfam" id="PF01490"/>
    </source>
</evidence>
<comment type="subcellular location">
    <subcellularLocation>
        <location evidence="1">Membrane</location>
        <topology evidence="1">Multi-pass membrane protein</topology>
    </subcellularLocation>
</comment>
<name>A0ABR0KFE0_9EURO</name>
<accession>A0ABR0KFE0</accession>
<evidence type="ECO:0000256" key="4">
    <source>
        <dbReference type="ARBA" id="ARBA00022989"/>
    </source>
</evidence>
<dbReference type="InterPro" id="IPR013057">
    <property type="entry name" value="AA_transpt_TM"/>
</dbReference>
<comment type="caution">
    <text evidence="8">The sequence shown here is derived from an EMBL/GenBank/DDBJ whole genome shotgun (WGS) entry which is preliminary data.</text>
</comment>
<protein>
    <recommendedName>
        <fullName evidence="7">Amino acid transporter transmembrane domain-containing protein</fullName>
    </recommendedName>
</protein>
<evidence type="ECO:0000256" key="3">
    <source>
        <dbReference type="ARBA" id="ARBA00022692"/>
    </source>
</evidence>
<feature type="transmembrane region" description="Helical" evidence="6">
    <location>
        <begin position="167"/>
        <end position="190"/>
    </location>
</feature>
<reference evidence="8 9" key="1">
    <citation type="submission" date="2023-08" db="EMBL/GenBank/DDBJ databases">
        <title>Black Yeasts Isolated from many extreme environments.</title>
        <authorList>
            <person name="Coleine C."/>
            <person name="Stajich J.E."/>
            <person name="Selbmann L."/>
        </authorList>
    </citation>
    <scope>NUCLEOTIDE SEQUENCE [LARGE SCALE GENOMIC DNA]</scope>
    <source>
        <strain evidence="8 9">CCFEE 5885</strain>
    </source>
</reference>
<feature type="domain" description="Amino acid transporter transmembrane" evidence="7">
    <location>
        <begin position="92"/>
        <end position="341"/>
    </location>
</feature>
<dbReference type="Proteomes" id="UP001345013">
    <property type="component" value="Unassembled WGS sequence"/>
</dbReference>
<gene>
    <name evidence="8" type="ORF">LTR24_003251</name>
</gene>
<feature type="transmembrane region" description="Helical" evidence="6">
    <location>
        <begin position="210"/>
        <end position="234"/>
    </location>
</feature>
<dbReference type="PANTHER" id="PTHR22950">
    <property type="entry name" value="AMINO ACID TRANSPORTER"/>
    <property type="match status" value="1"/>
</dbReference>